<dbReference type="AlphaFoldDB" id="A0A381QT50"/>
<dbReference type="GO" id="GO:0006310">
    <property type="term" value="P:DNA recombination"/>
    <property type="evidence" value="ECO:0007669"/>
    <property type="project" value="UniProtKB-KW"/>
</dbReference>
<dbReference type="Pfam" id="PF00589">
    <property type="entry name" value="Phage_integrase"/>
    <property type="match status" value="1"/>
</dbReference>
<evidence type="ECO:0000313" key="3">
    <source>
        <dbReference type="EMBL" id="SUZ82555.1"/>
    </source>
</evidence>
<name>A0A381QT50_9ZZZZ</name>
<dbReference type="SUPFAM" id="SSF56349">
    <property type="entry name" value="DNA breaking-rejoining enzymes"/>
    <property type="match status" value="1"/>
</dbReference>
<dbReference type="CDD" id="cd00397">
    <property type="entry name" value="DNA_BRE_C"/>
    <property type="match status" value="1"/>
</dbReference>
<proteinExistence type="predicted"/>
<dbReference type="GO" id="GO:0003677">
    <property type="term" value="F:DNA binding"/>
    <property type="evidence" value="ECO:0007669"/>
    <property type="project" value="InterPro"/>
</dbReference>
<accession>A0A381QT50</accession>
<feature type="domain" description="Tyr recombinase" evidence="2">
    <location>
        <begin position="8"/>
        <end position="52"/>
    </location>
</feature>
<protein>
    <recommendedName>
        <fullName evidence="2">Tyr recombinase domain-containing protein</fullName>
    </recommendedName>
</protein>
<dbReference type="EMBL" id="UINC01001512">
    <property type="protein sequence ID" value="SUZ82555.1"/>
    <property type="molecule type" value="Genomic_DNA"/>
</dbReference>
<gene>
    <name evidence="3" type="ORF">METZ01_LOCUS35409</name>
</gene>
<dbReference type="Gene3D" id="1.10.443.10">
    <property type="entry name" value="Intergrase catalytic core"/>
    <property type="match status" value="1"/>
</dbReference>
<sequence length="64" mass="6941">MYDSVGIDASSHSGRRSFCTNLSENGIGITNLQTLMGHQSISTTALYIQENPKILGKISADYSF</sequence>
<keyword evidence="1" id="KW-0233">DNA recombination</keyword>
<organism evidence="3">
    <name type="scientific">marine metagenome</name>
    <dbReference type="NCBI Taxonomy" id="408172"/>
    <lineage>
        <taxon>unclassified sequences</taxon>
        <taxon>metagenomes</taxon>
        <taxon>ecological metagenomes</taxon>
    </lineage>
</organism>
<evidence type="ECO:0000259" key="2">
    <source>
        <dbReference type="Pfam" id="PF00589"/>
    </source>
</evidence>
<dbReference type="InterPro" id="IPR002104">
    <property type="entry name" value="Integrase_catalytic"/>
</dbReference>
<dbReference type="InterPro" id="IPR011010">
    <property type="entry name" value="DNA_brk_join_enz"/>
</dbReference>
<dbReference type="InterPro" id="IPR013762">
    <property type="entry name" value="Integrase-like_cat_sf"/>
</dbReference>
<evidence type="ECO:0000256" key="1">
    <source>
        <dbReference type="ARBA" id="ARBA00023172"/>
    </source>
</evidence>
<reference evidence="3" key="1">
    <citation type="submission" date="2018-05" db="EMBL/GenBank/DDBJ databases">
        <authorList>
            <person name="Lanie J.A."/>
            <person name="Ng W.-L."/>
            <person name="Kazmierczak K.M."/>
            <person name="Andrzejewski T.M."/>
            <person name="Davidsen T.M."/>
            <person name="Wayne K.J."/>
            <person name="Tettelin H."/>
            <person name="Glass J.I."/>
            <person name="Rusch D."/>
            <person name="Podicherti R."/>
            <person name="Tsui H.-C.T."/>
            <person name="Winkler M.E."/>
        </authorList>
    </citation>
    <scope>NUCLEOTIDE SEQUENCE</scope>
</reference>
<dbReference type="GO" id="GO:0015074">
    <property type="term" value="P:DNA integration"/>
    <property type="evidence" value="ECO:0007669"/>
    <property type="project" value="InterPro"/>
</dbReference>